<evidence type="ECO:0000259" key="8">
    <source>
        <dbReference type="PROSITE" id="PS50011"/>
    </source>
</evidence>
<dbReference type="HOGENOM" id="CLU_000288_63_0_1"/>
<dbReference type="InterPro" id="IPR017441">
    <property type="entry name" value="Protein_kinase_ATP_BS"/>
</dbReference>
<feature type="domain" description="Protein kinase" evidence="8">
    <location>
        <begin position="29"/>
        <end position="292"/>
    </location>
</feature>
<evidence type="ECO:0000256" key="4">
    <source>
        <dbReference type="ARBA" id="ARBA00022777"/>
    </source>
</evidence>
<dbReference type="Proteomes" id="UP000001744">
    <property type="component" value="Unassembled WGS sequence"/>
</dbReference>
<dbReference type="JaponicusDB" id="SJAG_04761"/>
<dbReference type="GO" id="GO:0005524">
    <property type="term" value="F:ATP binding"/>
    <property type="evidence" value="ECO:0007669"/>
    <property type="project" value="UniProtKB-UniRule"/>
</dbReference>
<accession>B6K7P4</accession>
<dbReference type="FunFam" id="1.10.510.10:FF:000571">
    <property type="entry name" value="Maternal embryonic leucine zipper kinase"/>
    <property type="match status" value="1"/>
</dbReference>
<keyword evidence="3 6" id="KW-0547">Nucleotide-binding</keyword>
<dbReference type="GO" id="GO:0007165">
    <property type="term" value="P:signal transduction"/>
    <property type="evidence" value="ECO:0000318"/>
    <property type="project" value="GO_Central"/>
</dbReference>
<evidence type="ECO:0000313" key="9">
    <source>
        <dbReference type="EMBL" id="EEB09548.2"/>
    </source>
</evidence>
<evidence type="ECO:0000313" key="10">
    <source>
        <dbReference type="Proteomes" id="UP000001744"/>
    </source>
</evidence>
<proteinExistence type="inferred from homology"/>
<dbReference type="SMART" id="SM00220">
    <property type="entry name" value="S_TKc"/>
    <property type="match status" value="1"/>
</dbReference>
<dbReference type="EMBL" id="KE651168">
    <property type="protein sequence ID" value="EEB09548.2"/>
    <property type="molecule type" value="Genomic_DNA"/>
</dbReference>
<dbReference type="Pfam" id="PF00069">
    <property type="entry name" value="Pkinase"/>
    <property type="match status" value="1"/>
</dbReference>
<evidence type="ECO:0000256" key="6">
    <source>
        <dbReference type="PROSITE-ProRule" id="PRU10141"/>
    </source>
</evidence>
<keyword evidence="2" id="KW-0808">Transferase</keyword>
<dbReference type="PANTHER" id="PTHR43895">
    <property type="entry name" value="CALCIUM/CALMODULIN-DEPENDENT PROTEIN KINASE KINASE-RELATED"/>
    <property type="match status" value="1"/>
</dbReference>
<dbReference type="InterPro" id="IPR000719">
    <property type="entry name" value="Prot_kinase_dom"/>
</dbReference>
<dbReference type="PROSITE" id="PS00108">
    <property type="entry name" value="PROTEIN_KINASE_ST"/>
    <property type="match status" value="1"/>
</dbReference>
<dbReference type="OMA" id="ISIMSIM"/>
<dbReference type="GeneID" id="7049346"/>
<gene>
    <name evidence="9" type="ORF">SJAG_04761</name>
</gene>
<keyword evidence="4 9" id="KW-0418">Kinase</keyword>
<keyword evidence="5 6" id="KW-0067">ATP-binding</keyword>
<sequence length="367" mass="42323">MAGYDWGAFGIPNAVVINHQDGSRTVHNYHLKKVIGSGSFGLVYLGIERQKQKVVAVKEYMKHRLCKKFGHWLKEIDDRDNPFAMLGFEIEAMRQLRHPNIVRFYQVLNTERSYFIVMEYCPKVSMVLTTKMPCTPLSVSNARRYFRDLIQAVEFVHSRDLAHCDIKPENLLINKRNRLLLADFSSCQHIRCPKKLFTSPAFTSPELCVDLVGDYLQPSDVWSMGVVLYVWTTGQLPFQQRDVLSLYRSIQLDEPDYPTDLDSRLQHLLRRLLDKNPQTRITLSELHHDPWITKRNKRPLPSLLPSSSDKSDALDLAFQPGLMHRLLSYGSARKKSGSYHISSTDKSMTTFIVDPVQDAHVEQIEFA</sequence>
<dbReference type="SUPFAM" id="SSF56112">
    <property type="entry name" value="Protein kinase-like (PK-like)"/>
    <property type="match status" value="1"/>
</dbReference>
<dbReference type="PROSITE" id="PS00107">
    <property type="entry name" value="PROTEIN_KINASE_ATP"/>
    <property type="match status" value="1"/>
</dbReference>
<dbReference type="PANTHER" id="PTHR43895:SF150">
    <property type="entry name" value="SERINE_THREONINE-PROTEIN KINASE STK11"/>
    <property type="match status" value="1"/>
</dbReference>
<evidence type="ECO:0000256" key="3">
    <source>
        <dbReference type="ARBA" id="ARBA00022741"/>
    </source>
</evidence>
<keyword evidence="1 7" id="KW-0723">Serine/threonine-protein kinase</keyword>
<dbReference type="Gene3D" id="1.10.510.10">
    <property type="entry name" value="Transferase(Phosphotransferase) domain 1"/>
    <property type="match status" value="1"/>
</dbReference>
<evidence type="ECO:0000256" key="1">
    <source>
        <dbReference type="ARBA" id="ARBA00022527"/>
    </source>
</evidence>
<evidence type="ECO:0000256" key="5">
    <source>
        <dbReference type="ARBA" id="ARBA00022840"/>
    </source>
</evidence>
<organism evidence="9 10">
    <name type="scientific">Schizosaccharomyces japonicus (strain yFS275 / FY16936)</name>
    <name type="common">Fission yeast</name>
    <dbReference type="NCBI Taxonomy" id="402676"/>
    <lineage>
        <taxon>Eukaryota</taxon>
        <taxon>Fungi</taxon>
        <taxon>Dikarya</taxon>
        <taxon>Ascomycota</taxon>
        <taxon>Taphrinomycotina</taxon>
        <taxon>Schizosaccharomycetes</taxon>
        <taxon>Schizosaccharomycetales</taxon>
        <taxon>Schizosaccharomycetaceae</taxon>
        <taxon>Schizosaccharomyces</taxon>
    </lineage>
</organism>
<keyword evidence="10" id="KW-1185">Reference proteome</keyword>
<dbReference type="InterPro" id="IPR011009">
    <property type="entry name" value="Kinase-like_dom_sf"/>
</dbReference>
<feature type="binding site" evidence="6">
    <location>
        <position position="58"/>
    </location>
    <ligand>
        <name>ATP</name>
        <dbReference type="ChEBI" id="CHEBI:30616"/>
    </ligand>
</feature>
<dbReference type="VEuPathDB" id="FungiDB:SJAG_04761"/>
<dbReference type="AlphaFoldDB" id="B6K7P4"/>
<dbReference type="OrthoDB" id="68483at2759"/>
<dbReference type="InterPro" id="IPR008271">
    <property type="entry name" value="Ser/Thr_kinase_AS"/>
</dbReference>
<dbReference type="RefSeq" id="XP_002175841.2">
    <property type="nucleotide sequence ID" value="XM_002175805.2"/>
</dbReference>
<dbReference type="GO" id="GO:0004674">
    <property type="term" value="F:protein serine/threonine kinase activity"/>
    <property type="evidence" value="ECO:0000318"/>
    <property type="project" value="GO_Central"/>
</dbReference>
<evidence type="ECO:0000256" key="2">
    <source>
        <dbReference type="ARBA" id="ARBA00022679"/>
    </source>
</evidence>
<dbReference type="eggNOG" id="KOG0583">
    <property type="taxonomic scope" value="Eukaryota"/>
</dbReference>
<evidence type="ECO:0000256" key="7">
    <source>
        <dbReference type="RuleBase" id="RU000304"/>
    </source>
</evidence>
<reference evidence="9 10" key="1">
    <citation type="journal article" date="2011" name="Science">
        <title>Comparative functional genomics of the fission yeasts.</title>
        <authorList>
            <person name="Rhind N."/>
            <person name="Chen Z."/>
            <person name="Yassour M."/>
            <person name="Thompson D.A."/>
            <person name="Haas B.J."/>
            <person name="Habib N."/>
            <person name="Wapinski I."/>
            <person name="Roy S."/>
            <person name="Lin M.F."/>
            <person name="Heiman D.I."/>
            <person name="Young S.K."/>
            <person name="Furuya K."/>
            <person name="Guo Y."/>
            <person name="Pidoux A."/>
            <person name="Chen H.M."/>
            <person name="Robbertse B."/>
            <person name="Goldberg J.M."/>
            <person name="Aoki K."/>
            <person name="Bayne E.H."/>
            <person name="Berlin A.M."/>
            <person name="Desjardins C.A."/>
            <person name="Dobbs E."/>
            <person name="Dukaj L."/>
            <person name="Fan L."/>
            <person name="FitzGerald M.G."/>
            <person name="French C."/>
            <person name="Gujja S."/>
            <person name="Hansen K."/>
            <person name="Keifenheim D."/>
            <person name="Levin J.Z."/>
            <person name="Mosher R.A."/>
            <person name="Mueller C.A."/>
            <person name="Pfiffner J."/>
            <person name="Priest M."/>
            <person name="Russ C."/>
            <person name="Smialowska A."/>
            <person name="Swoboda P."/>
            <person name="Sykes S.M."/>
            <person name="Vaughn M."/>
            <person name="Vengrova S."/>
            <person name="Yoder R."/>
            <person name="Zeng Q."/>
            <person name="Allshire R."/>
            <person name="Baulcombe D."/>
            <person name="Birren B.W."/>
            <person name="Brown W."/>
            <person name="Ekwall K."/>
            <person name="Kellis M."/>
            <person name="Leatherwood J."/>
            <person name="Levin H."/>
            <person name="Margalit H."/>
            <person name="Martienssen R."/>
            <person name="Nieduszynski C.A."/>
            <person name="Spatafora J.W."/>
            <person name="Friedman N."/>
            <person name="Dalgaard J.Z."/>
            <person name="Baumann P."/>
            <person name="Niki H."/>
            <person name="Regev A."/>
            <person name="Nusbaum C."/>
        </authorList>
    </citation>
    <scope>NUCLEOTIDE SEQUENCE [LARGE SCALE GENOMIC DNA]</scope>
    <source>
        <strain evidence="10">yFS275 / FY16936</strain>
    </source>
</reference>
<comment type="similarity">
    <text evidence="7">Belongs to the protein kinase superfamily.</text>
</comment>
<dbReference type="STRING" id="402676.B6K7P4"/>
<dbReference type="PROSITE" id="PS50011">
    <property type="entry name" value="PROTEIN_KINASE_DOM"/>
    <property type="match status" value="1"/>
</dbReference>
<name>B6K7P4_SCHJY</name>
<protein>
    <submittedName>
        <fullName evidence="9">CAMKK/META protein kinase</fullName>
    </submittedName>
</protein>